<dbReference type="InterPro" id="IPR037171">
    <property type="entry name" value="NagB/RpiA_transferase-like"/>
</dbReference>
<dbReference type="GO" id="GO:0005737">
    <property type="term" value="C:cytoplasm"/>
    <property type="evidence" value="ECO:0007669"/>
    <property type="project" value="TreeGrafter"/>
</dbReference>
<evidence type="ECO:0000259" key="3">
    <source>
        <dbReference type="Pfam" id="PF01182"/>
    </source>
</evidence>
<dbReference type="GO" id="GO:0019262">
    <property type="term" value="P:N-acetylneuraminate catabolic process"/>
    <property type="evidence" value="ECO:0007669"/>
    <property type="project" value="TreeGrafter"/>
</dbReference>
<dbReference type="PANTHER" id="PTHR11280:SF5">
    <property type="entry name" value="GLUCOSAMINE-6-PHOSPHATE ISOMERASE"/>
    <property type="match status" value="1"/>
</dbReference>
<dbReference type="GO" id="GO:0006046">
    <property type="term" value="P:N-acetylglucosamine catabolic process"/>
    <property type="evidence" value="ECO:0007669"/>
    <property type="project" value="TreeGrafter"/>
</dbReference>
<evidence type="ECO:0000313" key="4">
    <source>
        <dbReference type="EMBL" id="QNN54169.1"/>
    </source>
</evidence>
<organism evidence="4 5">
    <name type="scientific">Nocardioides mesophilus</name>
    <dbReference type="NCBI Taxonomy" id="433659"/>
    <lineage>
        <taxon>Bacteria</taxon>
        <taxon>Bacillati</taxon>
        <taxon>Actinomycetota</taxon>
        <taxon>Actinomycetes</taxon>
        <taxon>Propionibacteriales</taxon>
        <taxon>Nocardioidaceae</taxon>
        <taxon>Nocardioides</taxon>
    </lineage>
</organism>
<dbReference type="Pfam" id="PF01182">
    <property type="entry name" value="Glucosamine_iso"/>
    <property type="match status" value="1"/>
</dbReference>
<dbReference type="SUPFAM" id="SSF100950">
    <property type="entry name" value="NagB/RpiA/CoA transferase-like"/>
    <property type="match status" value="1"/>
</dbReference>
<dbReference type="PANTHER" id="PTHR11280">
    <property type="entry name" value="GLUCOSAMINE-6-PHOSPHATE ISOMERASE"/>
    <property type="match status" value="1"/>
</dbReference>
<dbReference type="GO" id="GO:0004342">
    <property type="term" value="F:glucosamine-6-phosphate deaminase activity"/>
    <property type="evidence" value="ECO:0007669"/>
    <property type="project" value="InterPro"/>
</dbReference>
<feature type="domain" description="Glucosamine/galactosamine-6-phosphate isomerase" evidence="3">
    <location>
        <begin position="7"/>
        <end position="218"/>
    </location>
</feature>
<name>A0A7G9REZ4_9ACTN</name>
<dbReference type="Gene3D" id="3.40.50.1360">
    <property type="match status" value="1"/>
</dbReference>
<dbReference type="EMBL" id="CP060713">
    <property type="protein sequence ID" value="QNN54169.1"/>
    <property type="molecule type" value="Genomic_DNA"/>
</dbReference>
<dbReference type="InterPro" id="IPR004547">
    <property type="entry name" value="Glucosamine6P_isomerase"/>
</dbReference>
<dbReference type="AlphaFoldDB" id="A0A7G9REZ4"/>
<sequence>MLPDADAVSRAAADLIGSAVRAGATTLGVATGSSPLGTYAELGRRVAAGGLSLAGCDAYLLDEYVGLGADHPQAYRCVIRRELVRRTDLGDGHVHGPHGDADDLDAEARRFEEEVRRARIGVQVLGIGSNGHLGFNEPGSPLDSLTRVVELTERTRADNARFFDRPEDVPRRVLTQGLGTILRAERLVLLALGERKADALAAALTGPVNPDCPASVLQCHPDVHVLADPGAARGLLDSPRRR</sequence>
<dbReference type="CDD" id="cd01399">
    <property type="entry name" value="GlcN6P_deaminase"/>
    <property type="match status" value="1"/>
</dbReference>
<dbReference type="KEGG" id="nmes:H9L09_07355"/>
<protein>
    <submittedName>
        <fullName evidence="4">Glucosamine-6-phosphate deaminase</fullName>
    </submittedName>
</protein>
<keyword evidence="1" id="KW-0378">Hydrolase</keyword>
<keyword evidence="2" id="KW-0119">Carbohydrate metabolism</keyword>
<reference evidence="4 5" key="1">
    <citation type="submission" date="2020-08" db="EMBL/GenBank/DDBJ databases">
        <title>Genome sequence of Nocardioides mesophilus KACC 16243T.</title>
        <authorList>
            <person name="Hyun D.-W."/>
            <person name="Bae J.-W."/>
        </authorList>
    </citation>
    <scope>NUCLEOTIDE SEQUENCE [LARGE SCALE GENOMIC DNA]</scope>
    <source>
        <strain evidence="4 5">KACC 16243</strain>
    </source>
</reference>
<dbReference type="GO" id="GO:0006043">
    <property type="term" value="P:glucosamine catabolic process"/>
    <property type="evidence" value="ECO:0007669"/>
    <property type="project" value="TreeGrafter"/>
</dbReference>
<accession>A0A7G9REZ4</accession>
<keyword evidence="5" id="KW-1185">Reference proteome</keyword>
<evidence type="ECO:0000313" key="5">
    <source>
        <dbReference type="Proteomes" id="UP000515947"/>
    </source>
</evidence>
<dbReference type="Proteomes" id="UP000515947">
    <property type="component" value="Chromosome"/>
</dbReference>
<evidence type="ECO:0000256" key="1">
    <source>
        <dbReference type="ARBA" id="ARBA00022801"/>
    </source>
</evidence>
<proteinExistence type="predicted"/>
<evidence type="ECO:0000256" key="2">
    <source>
        <dbReference type="ARBA" id="ARBA00023277"/>
    </source>
</evidence>
<dbReference type="GO" id="GO:0042802">
    <property type="term" value="F:identical protein binding"/>
    <property type="evidence" value="ECO:0007669"/>
    <property type="project" value="TreeGrafter"/>
</dbReference>
<gene>
    <name evidence="4" type="ORF">H9L09_07355</name>
</gene>
<dbReference type="GO" id="GO:0005975">
    <property type="term" value="P:carbohydrate metabolic process"/>
    <property type="evidence" value="ECO:0007669"/>
    <property type="project" value="InterPro"/>
</dbReference>
<dbReference type="InterPro" id="IPR006148">
    <property type="entry name" value="Glc/Gal-6P_isomerase"/>
</dbReference>